<protein>
    <recommendedName>
        <fullName evidence="1">Putative peptidase inhibitor domain-containing protein</fullName>
    </recommendedName>
</protein>
<evidence type="ECO:0000313" key="2">
    <source>
        <dbReference type="EMBL" id="MFC4823977.1"/>
    </source>
</evidence>
<name>A0ABD5Q0L9_9EURY</name>
<dbReference type="AlphaFoldDB" id="A0ABD5Q0L9"/>
<comment type="caution">
    <text evidence="2">The sequence shown here is derived from an EMBL/GenBank/DDBJ whole genome shotgun (WGS) entry which is preliminary data.</text>
</comment>
<dbReference type="Pfam" id="PF26036">
    <property type="entry name" value="Peptidase_inhib_put"/>
    <property type="match status" value="1"/>
</dbReference>
<dbReference type="Proteomes" id="UP001595945">
    <property type="component" value="Unassembled WGS sequence"/>
</dbReference>
<feature type="domain" description="Putative peptidase inhibitor" evidence="1">
    <location>
        <begin position="2"/>
        <end position="83"/>
    </location>
</feature>
<proteinExistence type="predicted"/>
<dbReference type="GeneID" id="73047234"/>
<dbReference type="InterPro" id="IPR058957">
    <property type="entry name" value="Peptidase_inhib_put_dom"/>
</dbReference>
<dbReference type="EMBL" id="JBHSHT010000001">
    <property type="protein sequence ID" value="MFC4823977.1"/>
    <property type="molecule type" value="Genomic_DNA"/>
</dbReference>
<sequence>MTYLSHTVRSLRRDPIPGETVRLVLSVAEDASAEAVAASVESLGGELVRELQFGRLLVEVEQSDIDAVCSFDAVTRVETDAVLGPT</sequence>
<evidence type="ECO:0000313" key="3">
    <source>
        <dbReference type="Proteomes" id="UP001595945"/>
    </source>
</evidence>
<evidence type="ECO:0000259" key="1">
    <source>
        <dbReference type="Pfam" id="PF26036"/>
    </source>
</evidence>
<accession>A0ABD5Q0L9</accession>
<keyword evidence="3" id="KW-1185">Reference proteome</keyword>
<dbReference type="RefSeq" id="WP_254270190.1">
    <property type="nucleotide sequence ID" value="NZ_CP100401.1"/>
</dbReference>
<reference evidence="2 3" key="1">
    <citation type="journal article" date="2019" name="Int. J. Syst. Evol. Microbiol.">
        <title>The Global Catalogue of Microorganisms (GCM) 10K type strain sequencing project: providing services to taxonomists for standard genome sequencing and annotation.</title>
        <authorList>
            <consortium name="The Broad Institute Genomics Platform"/>
            <consortium name="The Broad Institute Genome Sequencing Center for Infectious Disease"/>
            <person name="Wu L."/>
            <person name="Ma J."/>
        </authorList>
    </citation>
    <scope>NUCLEOTIDE SEQUENCE [LARGE SCALE GENOMIC DNA]</scope>
    <source>
        <strain evidence="2 3">XZYJ18</strain>
    </source>
</reference>
<gene>
    <name evidence="2" type="ORF">ACFO9K_06855</name>
</gene>
<organism evidence="2 3">
    <name type="scientific">Halorussus aquaticus</name>
    <dbReference type="NCBI Taxonomy" id="2953748"/>
    <lineage>
        <taxon>Archaea</taxon>
        <taxon>Methanobacteriati</taxon>
        <taxon>Methanobacteriota</taxon>
        <taxon>Stenosarchaea group</taxon>
        <taxon>Halobacteria</taxon>
        <taxon>Halobacteriales</taxon>
        <taxon>Haladaptataceae</taxon>
        <taxon>Halorussus</taxon>
    </lineage>
</organism>